<keyword evidence="5" id="KW-1185">Reference proteome</keyword>
<accession>A0A2L2XDH4</accession>
<dbReference type="PANTHER" id="PTHR36925:SF1">
    <property type="entry name" value="COBALT-PRECORRIN-6A REDUCTASE"/>
    <property type="match status" value="1"/>
</dbReference>
<evidence type="ECO:0000256" key="1">
    <source>
        <dbReference type="ARBA" id="ARBA00004953"/>
    </source>
</evidence>
<dbReference type="OrthoDB" id="9780707at2"/>
<evidence type="ECO:0000313" key="5">
    <source>
        <dbReference type="Proteomes" id="UP000239549"/>
    </source>
</evidence>
<dbReference type="GO" id="GO:0009236">
    <property type="term" value="P:cobalamin biosynthetic process"/>
    <property type="evidence" value="ECO:0007669"/>
    <property type="project" value="UniProtKB-UniPathway"/>
</dbReference>
<dbReference type="RefSeq" id="WP_104372499.1">
    <property type="nucleotide sequence ID" value="NZ_BFAV01000130.1"/>
</dbReference>
<evidence type="ECO:0000313" key="4">
    <source>
        <dbReference type="EMBL" id="GBF34210.1"/>
    </source>
</evidence>
<name>A0A2L2XDH4_9FIRM</name>
<dbReference type="Pfam" id="PF02571">
    <property type="entry name" value="CbiJ"/>
    <property type="match status" value="1"/>
</dbReference>
<dbReference type="EMBL" id="BFAV01000130">
    <property type="protein sequence ID" value="GBF34210.1"/>
    <property type="molecule type" value="Genomic_DNA"/>
</dbReference>
<dbReference type="Proteomes" id="UP000239549">
    <property type="component" value="Unassembled WGS sequence"/>
</dbReference>
<proteinExistence type="predicted"/>
<dbReference type="PANTHER" id="PTHR36925">
    <property type="entry name" value="COBALT-PRECORRIN-6A REDUCTASE"/>
    <property type="match status" value="1"/>
</dbReference>
<keyword evidence="3" id="KW-0560">Oxidoreductase</keyword>
<evidence type="ECO:0000256" key="3">
    <source>
        <dbReference type="ARBA" id="ARBA00023002"/>
    </source>
</evidence>
<evidence type="ECO:0000256" key="2">
    <source>
        <dbReference type="ARBA" id="ARBA00022573"/>
    </source>
</evidence>
<gene>
    <name evidence="4" type="ORF">DCCM_3322</name>
</gene>
<dbReference type="NCBIfam" id="TIGR00715">
    <property type="entry name" value="precor6x_red"/>
    <property type="match status" value="1"/>
</dbReference>
<dbReference type="AlphaFoldDB" id="A0A2L2XDH4"/>
<protein>
    <submittedName>
        <fullName evidence="4">Cobalt-precorrin-6x reductase</fullName>
    </submittedName>
</protein>
<sequence length="260" mass="28474">MILVQYGIGETQRLIAMLTGAGYRVAASVKTEYGGELAGRGGAEEIVFLPENQPEISQLLRNKGVSLVVDASHPFKNPLSQLLGAACSETGIPCLRFYRKETKIPANNLVYCVYSWEDAARRAAELGETIFLTTGSNNLDVFLKCPALKNKRLVVRVLPEYRVIKKCQDMGIYPRDIVALHGPFSVKFNKAMFQAYKAGVIVTRDGGSAGGTETKITAALALKIPVVLIKREQPLKPGAPETCEQVLECVRKILDSSRME</sequence>
<dbReference type="GO" id="GO:0016994">
    <property type="term" value="F:precorrin-6A reductase activity"/>
    <property type="evidence" value="ECO:0007669"/>
    <property type="project" value="InterPro"/>
</dbReference>
<organism evidence="4 5">
    <name type="scientific">Desulfocucumis palustris</name>
    <dbReference type="NCBI Taxonomy" id="1898651"/>
    <lineage>
        <taxon>Bacteria</taxon>
        <taxon>Bacillati</taxon>
        <taxon>Bacillota</taxon>
        <taxon>Clostridia</taxon>
        <taxon>Eubacteriales</taxon>
        <taxon>Desulfocucumaceae</taxon>
        <taxon>Desulfocucumis</taxon>
    </lineage>
</organism>
<dbReference type="PROSITE" id="PS51014">
    <property type="entry name" value="COBK_CBIJ"/>
    <property type="match status" value="1"/>
</dbReference>
<dbReference type="InterPro" id="IPR003723">
    <property type="entry name" value="Precorrin-6x_reduct"/>
</dbReference>
<comment type="caution">
    <text evidence="4">The sequence shown here is derived from an EMBL/GenBank/DDBJ whole genome shotgun (WGS) entry which is preliminary data.</text>
</comment>
<keyword evidence="2" id="KW-0169">Cobalamin biosynthesis</keyword>
<dbReference type="UniPathway" id="UPA00148"/>
<reference evidence="5" key="1">
    <citation type="submission" date="2018-02" db="EMBL/GenBank/DDBJ databases">
        <title>Genome sequence of Desulfocucumis palustris strain NAW-5.</title>
        <authorList>
            <person name="Watanabe M."/>
            <person name="Kojima H."/>
            <person name="Fukui M."/>
        </authorList>
    </citation>
    <scope>NUCLEOTIDE SEQUENCE [LARGE SCALE GENOMIC DNA]</scope>
    <source>
        <strain evidence="5">NAW-5</strain>
    </source>
</reference>
<comment type="pathway">
    <text evidence="1">Cofactor biosynthesis; adenosylcobalamin biosynthesis.</text>
</comment>